<evidence type="ECO:0000256" key="1">
    <source>
        <dbReference type="ARBA" id="ARBA00010021"/>
    </source>
</evidence>
<dbReference type="PANTHER" id="PTHR30108">
    <property type="entry name" value="3-OCTAPRENYL-4-HYDROXYBENZOATE CARBOXY-LYASE-RELATED"/>
    <property type="match status" value="1"/>
</dbReference>
<dbReference type="NCBIfam" id="TIGR00148">
    <property type="entry name" value="UbiD family decarboxylase"/>
    <property type="match status" value="1"/>
</dbReference>
<dbReference type="InterPro" id="IPR002830">
    <property type="entry name" value="UbiD"/>
</dbReference>
<organism evidence="5 6">
    <name type="scientific">Stygiolobus caldivivus</name>
    <dbReference type="NCBI Taxonomy" id="2824673"/>
    <lineage>
        <taxon>Archaea</taxon>
        <taxon>Thermoproteota</taxon>
        <taxon>Thermoprotei</taxon>
        <taxon>Sulfolobales</taxon>
        <taxon>Sulfolobaceae</taxon>
        <taxon>Stygiolobus</taxon>
    </lineage>
</organism>
<accession>A0A8D5U9H5</accession>
<dbReference type="AlphaFoldDB" id="A0A8D5U9H5"/>
<keyword evidence="6" id="KW-1185">Reference proteome</keyword>
<dbReference type="Gene3D" id="3.40.1670.10">
    <property type="entry name" value="UbiD C-terminal domain-like"/>
    <property type="match status" value="1"/>
</dbReference>
<dbReference type="SUPFAM" id="SSF50475">
    <property type="entry name" value="FMN-binding split barrel"/>
    <property type="match status" value="1"/>
</dbReference>
<proteinExistence type="inferred from homology"/>
<evidence type="ECO:0000259" key="2">
    <source>
        <dbReference type="Pfam" id="PF01977"/>
    </source>
</evidence>
<gene>
    <name evidence="5" type="ORF">KN1_24930</name>
</gene>
<comment type="similarity">
    <text evidence="1">Belongs to the UbiD family.</text>
</comment>
<dbReference type="InterPro" id="IPR048304">
    <property type="entry name" value="UbiD_Rift_dom"/>
</dbReference>
<dbReference type="Pfam" id="PF01977">
    <property type="entry name" value="UbiD"/>
    <property type="match status" value="1"/>
</dbReference>
<sequence>MAFKDIREYIDFLRKNRKIIEINDEISTDLEIAYISRQATYRNFPPLLFTKVKGYPGWKVLTNVFYSIDAFYDLLGTSKLEEISKNFIEQFMGDMPISLSQKIKSLTEFTKFGKILPKSKKPVFEEESRANLLTFPALKTWPKDAGRYFTFSIVITKDPETNVNNLSVYRIQIVNDREAIIHWQVLKRGNIAAQKYKRLGVRKIPVAIVNGVDPVIAFIASSPVPPGLDKYLFAGIIRGEGVEVHELDNGILVPSNAESVIEGYVDLDDVRLEGPFGDHLGYYTPQDYFPTFKLEKVHLRENPIFHATSVGKPPLEDAWIGKAVERLFLPFLQMIVPELVDMNLPEYGLYTGIGIFSIKKMYPGQGKRAMMALWGTGQLSLLKFIIVVDEDVNVHDINQVMYAIASTVDPKRDVLIVDNVITDSLDHTVPNPPLGSKIGIDATRKFKEETGREWPEEVKDDEQVVIRMRPLLEKILRSHDLPVK</sequence>
<dbReference type="GeneID" id="66164219"/>
<dbReference type="PANTHER" id="PTHR30108:SF17">
    <property type="entry name" value="FERULIC ACID DECARBOXYLASE 1"/>
    <property type="match status" value="1"/>
</dbReference>
<reference evidence="5 6" key="1">
    <citation type="submission" date="2021-04" db="EMBL/GenBank/DDBJ databases">
        <title>Complete genome sequence of Stygiolobus sp. KN-1.</title>
        <authorList>
            <person name="Nakamura K."/>
            <person name="Sakai H."/>
            <person name="Kurosawa N."/>
        </authorList>
    </citation>
    <scope>NUCLEOTIDE SEQUENCE [LARGE SCALE GENOMIC DNA]</scope>
    <source>
        <strain evidence="5 6">KN-1</strain>
    </source>
</reference>
<evidence type="ECO:0008006" key="7">
    <source>
        <dbReference type="Google" id="ProtNLM"/>
    </source>
</evidence>
<feature type="domain" description="3-octaprenyl-4-hydroxybenzoate carboxy-lyase-like Rift-related" evidence="2">
    <location>
        <begin position="118"/>
        <end position="313"/>
    </location>
</feature>
<name>A0A8D5U9H5_9CREN</name>
<dbReference type="GO" id="GO:0005737">
    <property type="term" value="C:cytoplasm"/>
    <property type="evidence" value="ECO:0007669"/>
    <property type="project" value="TreeGrafter"/>
</dbReference>
<evidence type="ECO:0000259" key="3">
    <source>
        <dbReference type="Pfam" id="PF20695"/>
    </source>
</evidence>
<dbReference type="GO" id="GO:0016831">
    <property type="term" value="F:carboxy-lyase activity"/>
    <property type="evidence" value="ECO:0007669"/>
    <property type="project" value="InterPro"/>
</dbReference>
<feature type="domain" description="3-octaprenyl-4-hydroxybenzoate carboxy-lyase-like C-terminal" evidence="4">
    <location>
        <begin position="319"/>
        <end position="442"/>
    </location>
</feature>
<dbReference type="SUPFAM" id="SSF143968">
    <property type="entry name" value="UbiD C-terminal domain-like"/>
    <property type="match status" value="1"/>
</dbReference>
<dbReference type="Pfam" id="PF20695">
    <property type="entry name" value="UbiD_N"/>
    <property type="match status" value="1"/>
</dbReference>
<dbReference type="RefSeq" id="WP_221287934.1">
    <property type="nucleotide sequence ID" value="NZ_AP024597.1"/>
</dbReference>
<evidence type="ECO:0000313" key="6">
    <source>
        <dbReference type="Proteomes" id="UP000825123"/>
    </source>
</evidence>
<dbReference type="Proteomes" id="UP000825123">
    <property type="component" value="Chromosome"/>
</dbReference>
<dbReference type="Pfam" id="PF20696">
    <property type="entry name" value="UbiD_C"/>
    <property type="match status" value="1"/>
</dbReference>
<dbReference type="KEGG" id="csty:KN1_24930"/>
<evidence type="ECO:0000259" key="4">
    <source>
        <dbReference type="Pfam" id="PF20696"/>
    </source>
</evidence>
<evidence type="ECO:0000313" key="5">
    <source>
        <dbReference type="EMBL" id="BCU71196.1"/>
    </source>
</evidence>
<protein>
    <recommendedName>
        <fullName evidence="7">UbiD family decarboxylase</fullName>
    </recommendedName>
</protein>
<dbReference type="InterPro" id="IPR049381">
    <property type="entry name" value="UbiD-like_C"/>
</dbReference>
<feature type="domain" description="3-octaprenyl-4-hydroxybenzoate carboxy-lyase-like N-terminal" evidence="3">
    <location>
        <begin position="10"/>
        <end position="84"/>
    </location>
</feature>
<dbReference type="InterPro" id="IPR049383">
    <property type="entry name" value="UbiD-like_N"/>
</dbReference>
<dbReference type="EMBL" id="AP024597">
    <property type="protein sequence ID" value="BCU71196.1"/>
    <property type="molecule type" value="Genomic_DNA"/>
</dbReference>